<dbReference type="InterPro" id="IPR027461">
    <property type="entry name" value="Carboxypeptidase_A_C_sf"/>
</dbReference>
<dbReference type="InterPro" id="IPR029062">
    <property type="entry name" value="Class_I_gatase-like"/>
</dbReference>
<keyword evidence="5" id="KW-0121">Carboxypeptidase</keyword>
<accession>A0A0F4LR00</accession>
<dbReference type="Pfam" id="PF02016">
    <property type="entry name" value="Peptidase_S66"/>
    <property type="match status" value="1"/>
</dbReference>
<dbReference type="InterPro" id="IPR040921">
    <property type="entry name" value="Peptidase_S66C"/>
</dbReference>
<reference evidence="5 6" key="1">
    <citation type="submission" date="2015-01" db="EMBL/GenBank/DDBJ databases">
        <title>Comparative genomics of the lactic acid bacteria isolated from the honey bee gut.</title>
        <authorList>
            <person name="Ellegaard K.M."/>
            <person name="Tamarit D."/>
            <person name="Javelind E."/>
            <person name="Olofsson T."/>
            <person name="Andersson S.G."/>
            <person name="Vasquez A."/>
        </authorList>
    </citation>
    <scope>NUCLEOTIDE SEQUENCE [LARGE SCALE GENOMIC DNA]</scope>
    <source>
        <strain evidence="5 6">Bin4</strain>
    </source>
</reference>
<dbReference type="PANTHER" id="PTHR30237">
    <property type="entry name" value="MURAMOYLTETRAPEPTIDE CARBOXYPEPTIDASE"/>
    <property type="match status" value="1"/>
</dbReference>
<dbReference type="InterPro" id="IPR003507">
    <property type="entry name" value="S66_fam"/>
</dbReference>
<dbReference type="SUPFAM" id="SSF141986">
    <property type="entry name" value="LD-carboxypeptidase A C-terminal domain-like"/>
    <property type="match status" value="1"/>
</dbReference>
<protein>
    <submittedName>
        <fullName evidence="5">Muramoyltetrapeptide carboxypeptidase</fullName>
    </submittedName>
</protein>
<dbReference type="InterPro" id="IPR040449">
    <property type="entry name" value="Peptidase_S66_N"/>
</dbReference>
<evidence type="ECO:0000259" key="3">
    <source>
        <dbReference type="Pfam" id="PF02016"/>
    </source>
</evidence>
<evidence type="ECO:0000256" key="2">
    <source>
        <dbReference type="ARBA" id="ARBA00022801"/>
    </source>
</evidence>
<evidence type="ECO:0000313" key="5">
    <source>
        <dbReference type="EMBL" id="KJY60753.1"/>
    </source>
</evidence>
<feature type="domain" description="LD-carboxypeptidase N-terminal" evidence="3">
    <location>
        <begin position="15"/>
        <end position="140"/>
    </location>
</feature>
<dbReference type="AlphaFoldDB" id="A0A0F4LR00"/>
<dbReference type="HOGENOM" id="CLU_034346_1_0_9"/>
<dbReference type="GO" id="GO:0004180">
    <property type="term" value="F:carboxypeptidase activity"/>
    <property type="evidence" value="ECO:0007669"/>
    <property type="project" value="UniProtKB-KW"/>
</dbReference>
<dbReference type="InterPro" id="IPR027478">
    <property type="entry name" value="LdcA_N"/>
</dbReference>
<evidence type="ECO:0000259" key="4">
    <source>
        <dbReference type="Pfam" id="PF17676"/>
    </source>
</evidence>
<sequence length="354" mass="39676">MALIKPTAFKKGDRIAIVSLSSGILGEDFTAHQRHLGEQRLRALGLQPVYMPNACRGVRYLAAHPQARAADLKTAFQDPTIRGVVAAIGGMDTYRIIPYLMEDPAFCQAVRAHPKIFTGFSDTTINHLMLYRLGLESFYGLNFLNDLAELATQMLPYTQKTWERLFHNPEHSIIPPSTIWYEERTDFSAAAIGQPRISHPDYGYQVLRGRGQTQGRLWGGCLDSLSGALVGKAQTIAQRYHLLLSPGELQDKLLFLETSEDCPRPELYRQMLAQLDEAGILAAVRGLLIGKPQNKKYEVEYQAALLAATQAYQTPILYNVNIGHAYPHTVLPYGVLAQVNWDQPRLEILEPWFA</sequence>
<dbReference type="PATRIC" id="fig|1218492.5.peg.1496"/>
<evidence type="ECO:0000256" key="1">
    <source>
        <dbReference type="ARBA" id="ARBA00010233"/>
    </source>
</evidence>
<dbReference type="CDD" id="cd07062">
    <property type="entry name" value="Peptidase_S66_mccF_like"/>
    <property type="match status" value="1"/>
</dbReference>
<keyword evidence="2" id="KW-0378">Hydrolase</keyword>
<dbReference type="Gene3D" id="3.50.30.60">
    <property type="entry name" value="LD-carboxypeptidase A C-terminal domain-like"/>
    <property type="match status" value="1"/>
</dbReference>
<comment type="caution">
    <text evidence="5">The sequence shown here is derived from an EMBL/GenBank/DDBJ whole genome shotgun (WGS) entry which is preliminary data.</text>
</comment>
<evidence type="ECO:0000313" key="6">
    <source>
        <dbReference type="Proteomes" id="UP000033558"/>
    </source>
</evidence>
<dbReference type="Proteomes" id="UP000033558">
    <property type="component" value="Unassembled WGS sequence"/>
</dbReference>
<dbReference type="STRING" id="1218492.JG30_14430"/>
<dbReference type="EMBL" id="JXJQ01000010">
    <property type="protein sequence ID" value="KJY60753.1"/>
    <property type="molecule type" value="Genomic_DNA"/>
</dbReference>
<dbReference type="Pfam" id="PF17676">
    <property type="entry name" value="Peptidase_S66C"/>
    <property type="match status" value="1"/>
</dbReference>
<keyword evidence="5" id="KW-0645">Protease</keyword>
<dbReference type="PANTHER" id="PTHR30237:SF4">
    <property type="entry name" value="LD-CARBOXYPEPTIDASE C-TERMINAL DOMAIN-CONTAINING PROTEIN"/>
    <property type="match status" value="1"/>
</dbReference>
<comment type="similarity">
    <text evidence="1">Belongs to the peptidase S66 family.</text>
</comment>
<name>A0A0F4LR00_9LACO</name>
<proteinExistence type="inferred from homology"/>
<dbReference type="PIRSF" id="PIRSF028757">
    <property type="entry name" value="LD-carboxypeptidase"/>
    <property type="match status" value="1"/>
</dbReference>
<organism evidence="5 6">
    <name type="scientific">Bombilactobacillus mellifer</name>
    <dbReference type="NCBI Taxonomy" id="1218492"/>
    <lineage>
        <taxon>Bacteria</taxon>
        <taxon>Bacillati</taxon>
        <taxon>Bacillota</taxon>
        <taxon>Bacilli</taxon>
        <taxon>Lactobacillales</taxon>
        <taxon>Lactobacillaceae</taxon>
        <taxon>Bombilactobacillus</taxon>
    </lineage>
</organism>
<feature type="domain" description="LD-carboxypeptidase C-terminal" evidence="4">
    <location>
        <begin position="214"/>
        <end position="339"/>
    </location>
</feature>
<gene>
    <name evidence="5" type="ORF">JG30_14430</name>
</gene>
<keyword evidence="6" id="KW-1185">Reference proteome</keyword>
<dbReference type="Gene3D" id="3.40.50.10740">
    <property type="entry name" value="Class I glutamine amidotransferase-like"/>
    <property type="match status" value="1"/>
</dbReference>
<dbReference type="SUPFAM" id="SSF52317">
    <property type="entry name" value="Class I glutamine amidotransferase-like"/>
    <property type="match status" value="1"/>
</dbReference>